<accession>A0A1F6NUI9</accession>
<dbReference type="Pfam" id="PF08843">
    <property type="entry name" value="AbiEii"/>
    <property type="match status" value="1"/>
</dbReference>
<evidence type="ECO:0000313" key="1">
    <source>
        <dbReference type="EMBL" id="OGH87602.1"/>
    </source>
</evidence>
<dbReference type="Proteomes" id="UP000177907">
    <property type="component" value="Unassembled WGS sequence"/>
</dbReference>
<proteinExistence type="predicted"/>
<sequence length="253" mass="28657">MITKDYIEKLAKLGHVATFPNIAREYFQHVFLSNLSQIPGGEKLLFKGGTALRIVYGSPRFSEDLDFSLFGVSHSLVNKFVEDIFLKILSEIERTGIKVELGKKSGETSGGYFGVASFRFYDYPLIGVEINVSARGTKQLAGEADSIVSDFAPAYSLLHLPQIVLVEEKIFGALLERKKPRDFYDLYFIMRKGMLTNEQKQRLSTVKNKIIASAKKIDFRYELGVFLPSDQQLIVRDFSAVLERELNRQLAKI</sequence>
<dbReference type="EMBL" id="MFQZ01000010">
    <property type="protein sequence ID" value="OGH87602.1"/>
    <property type="molecule type" value="Genomic_DNA"/>
</dbReference>
<reference evidence="1 2" key="1">
    <citation type="journal article" date="2016" name="Nat. Commun.">
        <title>Thousands of microbial genomes shed light on interconnected biogeochemical processes in an aquifer system.</title>
        <authorList>
            <person name="Anantharaman K."/>
            <person name="Brown C.T."/>
            <person name="Hug L.A."/>
            <person name="Sharon I."/>
            <person name="Castelle C.J."/>
            <person name="Probst A.J."/>
            <person name="Thomas B.C."/>
            <person name="Singh A."/>
            <person name="Wilkins M.J."/>
            <person name="Karaoz U."/>
            <person name="Brodie E.L."/>
            <person name="Williams K.H."/>
            <person name="Hubbard S.S."/>
            <person name="Banfield J.F."/>
        </authorList>
    </citation>
    <scope>NUCLEOTIDE SEQUENCE [LARGE SCALE GENOMIC DNA]</scope>
</reference>
<gene>
    <name evidence="1" type="ORF">A3J93_03700</name>
</gene>
<protein>
    <recommendedName>
        <fullName evidence="3">Nucleotidyl transferase AbiEii/AbiGii toxin family protein</fullName>
    </recommendedName>
</protein>
<dbReference type="Gene3D" id="3.10.450.620">
    <property type="entry name" value="JHP933, nucleotidyltransferase-like core domain"/>
    <property type="match status" value="1"/>
</dbReference>
<evidence type="ECO:0000313" key="2">
    <source>
        <dbReference type="Proteomes" id="UP000177907"/>
    </source>
</evidence>
<dbReference type="InterPro" id="IPR014942">
    <property type="entry name" value="AbiEii"/>
</dbReference>
<comment type="caution">
    <text evidence="1">The sequence shown here is derived from an EMBL/GenBank/DDBJ whole genome shotgun (WGS) entry which is preliminary data.</text>
</comment>
<dbReference type="AlphaFoldDB" id="A0A1F6NUI9"/>
<name>A0A1F6NUI9_9BACT</name>
<dbReference type="STRING" id="1798704.A3J93_03700"/>
<evidence type="ECO:0008006" key="3">
    <source>
        <dbReference type="Google" id="ProtNLM"/>
    </source>
</evidence>
<organism evidence="1 2">
    <name type="scientific">Candidatus Magasanikbacteria bacterium RIFOXYC2_FULL_42_28</name>
    <dbReference type="NCBI Taxonomy" id="1798704"/>
    <lineage>
        <taxon>Bacteria</taxon>
        <taxon>Candidatus Magasanikiibacteriota</taxon>
    </lineage>
</organism>